<keyword evidence="2" id="KW-1133">Transmembrane helix</keyword>
<evidence type="ECO:0000256" key="1">
    <source>
        <dbReference type="SAM" id="MobiDB-lite"/>
    </source>
</evidence>
<evidence type="ECO:0000313" key="4">
    <source>
        <dbReference type="Proteomes" id="UP000054032"/>
    </source>
</evidence>
<keyword evidence="2" id="KW-0472">Membrane</keyword>
<name>W6YS27_COCMI</name>
<feature type="compositionally biased region" description="Basic and acidic residues" evidence="1">
    <location>
        <begin position="33"/>
        <end position="42"/>
    </location>
</feature>
<reference evidence="3 4" key="1">
    <citation type="journal article" date="2013" name="PLoS Genet.">
        <title>Comparative genome structure, secondary metabolite, and effector coding capacity across Cochliobolus pathogens.</title>
        <authorList>
            <person name="Condon B.J."/>
            <person name="Leng Y."/>
            <person name="Wu D."/>
            <person name="Bushley K.E."/>
            <person name="Ohm R.A."/>
            <person name="Otillar R."/>
            <person name="Martin J."/>
            <person name="Schackwitz W."/>
            <person name="Grimwood J."/>
            <person name="MohdZainudin N."/>
            <person name="Xue C."/>
            <person name="Wang R."/>
            <person name="Manning V.A."/>
            <person name="Dhillon B."/>
            <person name="Tu Z.J."/>
            <person name="Steffenson B.J."/>
            <person name="Salamov A."/>
            <person name="Sun H."/>
            <person name="Lowry S."/>
            <person name="LaButti K."/>
            <person name="Han J."/>
            <person name="Copeland A."/>
            <person name="Lindquist E."/>
            <person name="Barry K."/>
            <person name="Schmutz J."/>
            <person name="Baker S.E."/>
            <person name="Ciuffetti L.M."/>
            <person name="Grigoriev I.V."/>
            <person name="Zhong S."/>
            <person name="Turgeon B.G."/>
        </authorList>
    </citation>
    <scope>NUCLEOTIDE SEQUENCE [LARGE SCALE GENOMIC DNA]</scope>
    <source>
        <strain evidence="3 4">ATCC 44560</strain>
    </source>
</reference>
<accession>W6YS27</accession>
<dbReference type="AlphaFoldDB" id="W6YS27"/>
<feature type="compositionally biased region" description="Pro residues" evidence="1">
    <location>
        <begin position="18"/>
        <end position="32"/>
    </location>
</feature>
<feature type="region of interest" description="Disordered" evidence="1">
    <location>
        <begin position="14"/>
        <end position="45"/>
    </location>
</feature>
<feature type="transmembrane region" description="Helical" evidence="2">
    <location>
        <begin position="71"/>
        <end position="92"/>
    </location>
</feature>
<evidence type="ECO:0000313" key="3">
    <source>
        <dbReference type="EMBL" id="EUC40308.1"/>
    </source>
</evidence>
<dbReference type="RefSeq" id="XP_007693179.1">
    <property type="nucleotide sequence ID" value="XM_007694989.1"/>
</dbReference>
<dbReference type="Proteomes" id="UP000054032">
    <property type="component" value="Unassembled WGS sequence"/>
</dbReference>
<dbReference type="GeneID" id="19124045"/>
<sequence length="132" mass="15378">MIIKYFSNNERRKILRNPRPPPLQPHRCFPPPKRLEEPKLSDTNDPNDYEPVYICSYEMKCDDDTMGSVMLFYPLAGSEIITCVCIYIRYALAMRQTISPLSDEPHEPFSTRSTPFVFFSLDCPFLLFQMAA</sequence>
<proteinExistence type="predicted"/>
<dbReference type="HOGENOM" id="CLU_1916712_0_0_1"/>
<organism evidence="3 4">
    <name type="scientific">Bipolaris oryzae ATCC 44560</name>
    <dbReference type="NCBI Taxonomy" id="930090"/>
    <lineage>
        <taxon>Eukaryota</taxon>
        <taxon>Fungi</taxon>
        <taxon>Dikarya</taxon>
        <taxon>Ascomycota</taxon>
        <taxon>Pezizomycotina</taxon>
        <taxon>Dothideomycetes</taxon>
        <taxon>Pleosporomycetidae</taxon>
        <taxon>Pleosporales</taxon>
        <taxon>Pleosporineae</taxon>
        <taxon>Pleosporaceae</taxon>
        <taxon>Bipolaris</taxon>
    </lineage>
</organism>
<protein>
    <submittedName>
        <fullName evidence="3">Uncharacterized protein</fullName>
    </submittedName>
</protein>
<keyword evidence="4" id="KW-1185">Reference proteome</keyword>
<dbReference type="KEGG" id="bor:COCMIDRAFT_41352"/>
<dbReference type="OrthoDB" id="3691716at2759"/>
<gene>
    <name evidence="3" type="ORF">COCMIDRAFT_41352</name>
</gene>
<dbReference type="EMBL" id="KI964177">
    <property type="protein sequence ID" value="EUC40308.1"/>
    <property type="molecule type" value="Genomic_DNA"/>
</dbReference>
<evidence type="ECO:0000256" key="2">
    <source>
        <dbReference type="SAM" id="Phobius"/>
    </source>
</evidence>
<keyword evidence="2" id="KW-0812">Transmembrane</keyword>